<dbReference type="STRING" id="1618574.UT24_C0003G0070"/>
<accession>A0A0G0MEQ7</accession>
<reference evidence="1 2" key="1">
    <citation type="journal article" date="2015" name="Nature">
        <title>rRNA introns, odd ribosomes, and small enigmatic genomes across a large radiation of phyla.</title>
        <authorList>
            <person name="Brown C.T."/>
            <person name="Hug L.A."/>
            <person name="Thomas B.C."/>
            <person name="Sharon I."/>
            <person name="Castelle C.J."/>
            <person name="Singh A."/>
            <person name="Wilkins M.J."/>
            <person name="Williams K.H."/>
            <person name="Banfield J.F."/>
        </authorList>
    </citation>
    <scope>NUCLEOTIDE SEQUENCE [LARGE SCALE GENOMIC DNA]</scope>
</reference>
<proteinExistence type="predicted"/>
<comment type="caution">
    <text evidence="1">The sequence shown here is derived from an EMBL/GenBank/DDBJ whole genome shotgun (WGS) entry which is preliminary data.</text>
</comment>
<evidence type="ECO:0000313" key="2">
    <source>
        <dbReference type="Proteomes" id="UP000033881"/>
    </source>
</evidence>
<dbReference type="Proteomes" id="UP000033881">
    <property type="component" value="Unassembled WGS sequence"/>
</dbReference>
<gene>
    <name evidence="1" type="ORF">UT24_C0003G0070</name>
</gene>
<dbReference type="AlphaFoldDB" id="A0A0G0MEQ7"/>
<name>A0A0G0MEQ7_9BACT</name>
<dbReference type="EMBL" id="LBWB01000003">
    <property type="protein sequence ID" value="KKR01663.1"/>
    <property type="molecule type" value="Genomic_DNA"/>
</dbReference>
<evidence type="ECO:0000313" key="1">
    <source>
        <dbReference type="EMBL" id="KKR01663.1"/>
    </source>
</evidence>
<sequence>MRGHRLDYFDDMCDYAAITKSHLECLNRAKLECICGLKFCKRHGKIHIRNEESK</sequence>
<organism evidence="1 2">
    <name type="scientific">Candidatus Woesebacteria bacterium GW2011_GWB1_39_12</name>
    <dbReference type="NCBI Taxonomy" id="1618574"/>
    <lineage>
        <taxon>Bacteria</taxon>
        <taxon>Candidatus Woeseibacteriota</taxon>
    </lineage>
</organism>
<protein>
    <submittedName>
        <fullName evidence="1">Uncharacterized protein</fullName>
    </submittedName>
</protein>